<evidence type="ECO:0000256" key="7">
    <source>
        <dbReference type="ARBA" id="ARBA00023157"/>
    </source>
</evidence>
<dbReference type="STRING" id="1157962.A0A250XGB2"/>
<comment type="function">
    <text evidence="8">Mitochondrial intermembrane chaperone that participates in the import and insertion of some multi-pass transmembrane proteins into the mitochondrial inner membrane. Also required for the transfer of beta-barrel precursors from the TOM complex to the sorting and assembly machinery (SAM complex) of the outer membrane. Acts as a chaperone-like protein that protects the hydrophobic precursors from aggregation and guide them through the mitochondrial intermembrane space.</text>
</comment>
<protein>
    <recommendedName>
        <fullName evidence="8">Mitochondrial import inner membrane translocase subunit</fullName>
    </recommendedName>
</protein>
<dbReference type="GO" id="GO:0046872">
    <property type="term" value="F:metal ion binding"/>
    <property type="evidence" value="ECO:0007669"/>
    <property type="project" value="UniProtKB-KW"/>
</dbReference>
<evidence type="ECO:0000313" key="10">
    <source>
        <dbReference type="EMBL" id="GAX82093.1"/>
    </source>
</evidence>
<keyword evidence="5 8" id="KW-0811">Translocation</keyword>
<evidence type="ECO:0000256" key="2">
    <source>
        <dbReference type="ARBA" id="ARBA00022723"/>
    </source>
</evidence>
<proteinExistence type="inferred from homology"/>
<evidence type="ECO:0000256" key="4">
    <source>
        <dbReference type="ARBA" id="ARBA00022927"/>
    </source>
</evidence>
<dbReference type="EMBL" id="BEGY01000075">
    <property type="protein sequence ID" value="GAX82093.1"/>
    <property type="molecule type" value="Genomic_DNA"/>
</dbReference>
<comment type="similarity">
    <text evidence="8">Belongs to the small Tim family.</text>
</comment>
<evidence type="ECO:0000256" key="1">
    <source>
        <dbReference type="ARBA" id="ARBA00022448"/>
    </source>
</evidence>
<dbReference type="GO" id="GO:0005743">
    <property type="term" value="C:mitochondrial inner membrane"/>
    <property type="evidence" value="ECO:0007669"/>
    <property type="project" value="UniProtKB-SubCell"/>
</dbReference>
<dbReference type="InterPro" id="IPR050673">
    <property type="entry name" value="Mito_inner_translocase_sub"/>
</dbReference>
<keyword evidence="7 8" id="KW-1015">Disulfide bond</keyword>
<keyword evidence="11" id="KW-1185">Reference proteome</keyword>
<dbReference type="InterPro" id="IPR035427">
    <property type="entry name" value="Tim10-like_dom_sf"/>
</dbReference>
<dbReference type="SUPFAM" id="SSF144122">
    <property type="entry name" value="Tim10-like"/>
    <property type="match status" value="1"/>
</dbReference>
<comment type="domain">
    <text evidence="8">The twin CX3C motif contains 4 conserved Cys residues that form 2 disulfide bonds in the mitochondrial intermembrane space.</text>
</comment>
<comment type="subunit">
    <text evidence="8">Heterohexamer.</text>
</comment>
<accession>A0A250XGB2</accession>
<feature type="domain" description="Tim10-like" evidence="9">
    <location>
        <begin position="25"/>
        <end position="83"/>
    </location>
</feature>
<comment type="subcellular location">
    <subcellularLocation>
        <location evidence="8">Mitochondrion inner membrane</location>
        <topology evidence="8">Peripheral membrane protein</topology>
        <orientation evidence="8">Intermembrane side</orientation>
    </subcellularLocation>
</comment>
<keyword evidence="4 8" id="KW-0653">Protein transport</keyword>
<name>A0A250XGB2_9CHLO</name>
<dbReference type="Gene3D" id="1.10.287.810">
    <property type="entry name" value="Mitochondrial import inner membrane translocase subunit tim13 like domains"/>
    <property type="match status" value="1"/>
</dbReference>
<comment type="caution">
    <text evidence="10">The sequence shown here is derived from an EMBL/GenBank/DDBJ whole genome shotgun (WGS) entry which is preliminary data.</text>
</comment>
<evidence type="ECO:0000256" key="6">
    <source>
        <dbReference type="ARBA" id="ARBA00023128"/>
    </source>
</evidence>
<keyword evidence="1 8" id="KW-0813">Transport</keyword>
<dbReference type="AlphaFoldDB" id="A0A250XGB2"/>
<keyword evidence="6 8" id="KW-0496">Mitochondrion</keyword>
<keyword evidence="3" id="KW-0862">Zinc</keyword>
<dbReference type="PANTHER" id="PTHR13172">
    <property type="entry name" value="MITOCHONDRIAL IMPORT INNER MEMBRANE TRANSLOCASE SUBUNIT TIM9B"/>
    <property type="match status" value="1"/>
</dbReference>
<dbReference type="GO" id="GO:0015031">
    <property type="term" value="P:protein transport"/>
    <property type="evidence" value="ECO:0007669"/>
    <property type="project" value="UniProtKB-KW"/>
</dbReference>
<reference evidence="10 11" key="1">
    <citation type="submission" date="2017-08" db="EMBL/GenBank/DDBJ databases">
        <title>Acidophilic green algal genome provides insights into adaptation to an acidic environment.</title>
        <authorList>
            <person name="Hirooka S."/>
            <person name="Hirose Y."/>
            <person name="Kanesaki Y."/>
            <person name="Higuchi S."/>
            <person name="Fujiwara T."/>
            <person name="Onuma R."/>
            <person name="Era A."/>
            <person name="Ohbayashi R."/>
            <person name="Uzuka A."/>
            <person name="Nozaki H."/>
            <person name="Yoshikawa H."/>
            <person name="Miyagishima S.Y."/>
        </authorList>
    </citation>
    <scope>NUCLEOTIDE SEQUENCE [LARGE SCALE GENOMIC DNA]</scope>
    <source>
        <strain evidence="10 11">NIES-2499</strain>
    </source>
</reference>
<dbReference type="Pfam" id="PF02953">
    <property type="entry name" value="zf-Tim10_DDP"/>
    <property type="match status" value="1"/>
</dbReference>
<dbReference type="OrthoDB" id="1551503at2759"/>
<sequence length="108" mass="12408">MNFPLEGAVTEMSAENKQMLAASLEHMQVRDSLKMYNNLVERCFRECAEDMRSKALSSTEEKCVAKCVEKFMNLTGRVGQRFGEFYAEMEKQANEHMQELMKQQAAGK</sequence>
<dbReference type="Proteomes" id="UP000232323">
    <property type="component" value="Unassembled WGS sequence"/>
</dbReference>
<evidence type="ECO:0000256" key="5">
    <source>
        <dbReference type="ARBA" id="ARBA00023010"/>
    </source>
</evidence>
<evidence type="ECO:0000256" key="3">
    <source>
        <dbReference type="ARBA" id="ARBA00022833"/>
    </source>
</evidence>
<keyword evidence="8" id="KW-0143">Chaperone</keyword>
<evidence type="ECO:0000256" key="8">
    <source>
        <dbReference type="RuleBase" id="RU367043"/>
    </source>
</evidence>
<keyword evidence="8" id="KW-0999">Mitochondrion inner membrane</keyword>
<organism evidence="10 11">
    <name type="scientific">Chlamydomonas eustigma</name>
    <dbReference type="NCBI Taxonomy" id="1157962"/>
    <lineage>
        <taxon>Eukaryota</taxon>
        <taxon>Viridiplantae</taxon>
        <taxon>Chlorophyta</taxon>
        <taxon>core chlorophytes</taxon>
        <taxon>Chlorophyceae</taxon>
        <taxon>CS clade</taxon>
        <taxon>Chlamydomonadales</taxon>
        <taxon>Chlamydomonadaceae</taxon>
        <taxon>Chlamydomonas</taxon>
    </lineage>
</organism>
<evidence type="ECO:0000313" key="11">
    <source>
        <dbReference type="Proteomes" id="UP000232323"/>
    </source>
</evidence>
<keyword evidence="2" id="KW-0479">Metal-binding</keyword>
<keyword evidence="8" id="KW-0472">Membrane</keyword>
<dbReference type="InterPro" id="IPR004217">
    <property type="entry name" value="Tim10-like"/>
</dbReference>
<evidence type="ECO:0000259" key="9">
    <source>
        <dbReference type="Pfam" id="PF02953"/>
    </source>
</evidence>
<gene>
    <name evidence="10" type="ORF">CEUSTIGMA_g9521.t1</name>
</gene>